<dbReference type="STRING" id="380244.SAMN05216298_2091"/>
<dbReference type="RefSeq" id="WP_091047248.1">
    <property type="nucleotide sequence ID" value="NZ_FNGF01000002.1"/>
</dbReference>
<dbReference type="EMBL" id="FNGF01000002">
    <property type="protein sequence ID" value="SDK93074.1"/>
    <property type="molecule type" value="Genomic_DNA"/>
</dbReference>
<name>A0A1G9FXG1_9ACTN</name>
<accession>A0A1G9FXG1</accession>
<sequence>MNSFAFAVAVVGRALVQGLGRVVESARDAAAEAAAGDERDRADYVPVHRDERAIERGTDYGFKEEWKERLVYTDPGGTFEFPCGWGDFSRPYHVYVPMPEFWDRETPAFMHGRRDEILDRLRLWAGDAYIIDEYDPDD</sequence>
<dbReference type="AlphaFoldDB" id="A0A1G9FXG1"/>
<evidence type="ECO:0000313" key="1">
    <source>
        <dbReference type="EMBL" id="SDK93074.1"/>
    </source>
</evidence>
<gene>
    <name evidence="1" type="ORF">SAMN05216298_2091</name>
</gene>
<dbReference type="OrthoDB" id="5117660at2"/>
<organism evidence="1 2">
    <name type="scientific">Glycomyces sambucus</name>
    <dbReference type="NCBI Taxonomy" id="380244"/>
    <lineage>
        <taxon>Bacteria</taxon>
        <taxon>Bacillati</taxon>
        <taxon>Actinomycetota</taxon>
        <taxon>Actinomycetes</taxon>
        <taxon>Glycomycetales</taxon>
        <taxon>Glycomycetaceae</taxon>
        <taxon>Glycomyces</taxon>
    </lineage>
</organism>
<protein>
    <submittedName>
        <fullName evidence="1">Uncharacterized protein</fullName>
    </submittedName>
</protein>
<dbReference type="Proteomes" id="UP000198662">
    <property type="component" value="Unassembled WGS sequence"/>
</dbReference>
<keyword evidence="2" id="KW-1185">Reference proteome</keyword>
<evidence type="ECO:0000313" key="2">
    <source>
        <dbReference type="Proteomes" id="UP000198662"/>
    </source>
</evidence>
<reference evidence="2" key="1">
    <citation type="submission" date="2016-10" db="EMBL/GenBank/DDBJ databases">
        <authorList>
            <person name="Varghese N."/>
            <person name="Submissions S."/>
        </authorList>
    </citation>
    <scope>NUCLEOTIDE SEQUENCE [LARGE SCALE GENOMIC DNA]</scope>
    <source>
        <strain evidence="2">CGMCC 4.3147</strain>
    </source>
</reference>
<proteinExistence type="predicted"/>